<comment type="subunit">
    <text evidence="8">Homodimer.</text>
</comment>
<evidence type="ECO:0000259" key="9">
    <source>
        <dbReference type="PROSITE" id="PS50862"/>
    </source>
</evidence>
<dbReference type="InterPro" id="IPR004524">
    <property type="entry name" value="Asp-tRNA-ligase_1"/>
</dbReference>
<feature type="binding site" evidence="8">
    <location>
        <position position="171"/>
    </location>
    <ligand>
        <name>L-aspartate</name>
        <dbReference type="ChEBI" id="CHEBI:29991"/>
    </ligand>
</feature>
<evidence type="ECO:0000313" key="10">
    <source>
        <dbReference type="EMBL" id="VFP88090.1"/>
    </source>
</evidence>
<sequence length="589" mass="66957">MRTEYCGSLNCSYIGNKVTLCGWVHSYRNLGRLIFIDMRDSHGLVQVCFELTIPDTFLVATKLRNEFCIQISGLVRARNEKNKNSRISTGDIEVLATFLTILNESEALPLNINEENSEAIRLKYRYLDLRRPDMANRLKIRAKVTSFIRKFMEDSGFIDIETPILTQFTPEGARNYLVPSRIHSGKFYALPQSPQLFKQILMISGFDRYYQIVKCFRDEDLRIDRQPEFTQVDVEASFMNSKQIRSIMEQLVRSLWIDIKAVDLGEFPIMTFTEAYQRYGSDKPDLRNPMELVDISDLLKTVEHQMLSRPANDKKSRIAALRVPGGSRISRKQINSYSQSLPIHGRTDLTWIKLTKDSNNDLKIIGPLVPFLSSEILKEIIQRTKGIYGDIIFVSANTKEQVSHILGALRLKLGTELKITNDTVWAPLWVVDFPMFESDGNGGLRAMHHPFTAPKDLSPDELERAPEIAIADSYDMIINGYEICGGSVRIDNWKMQKTVFDILGISVIEQRQKFGFFLDALKFGAPPHAGLAFGLDRLVMLLTNSDNIRDVIAFPKTTAASCLMTEAPKALDITTLSELGFDGLYKLHD</sequence>
<dbReference type="InterPro" id="IPR004365">
    <property type="entry name" value="NA-bd_OB_tRNA"/>
</dbReference>
<comment type="similarity">
    <text evidence="1 8">Belongs to the class-II aminoacyl-tRNA synthetase family. Type 1 subfamily.</text>
</comment>
<proteinExistence type="inferred from homology"/>
<feature type="region of interest" description="Aspartate" evidence="8">
    <location>
        <begin position="195"/>
        <end position="198"/>
    </location>
</feature>
<dbReference type="GO" id="GO:0005737">
    <property type="term" value="C:cytoplasm"/>
    <property type="evidence" value="ECO:0007669"/>
    <property type="project" value="UniProtKB-SubCell"/>
</dbReference>
<dbReference type="HAMAP" id="MF_00044">
    <property type="entry name" value="Asp_tRNA_synth_type1"/>
    <property type="match status" value="1"/>
</dbReference>
<dbReference type="Gene3D" id="3.30.1360.30">
    <property type="entry name" value="GAD-like domain"/>
    <property type="match status" value="1"/>
</dbReference>
<dbReference type="InterPro" id="IPR047089">
    <property type="entry name" value="Asp-tRNA-ligase_1_N"/>
</dbReference>
<dbReference type="PANTHER" id="PTHR22594:SF5">
    <property type="entry name" value="ASPARTATE--TRNA LIGASE, MITOCHONDRIAL"/>
    <property type="match status" value="1"/>
</dbReference>
<dbReference type="InterPro" id="IPR004364">
    <property type="entry name" value="Aa-tRNA-synt_II"/>
</dbReference>
<dbReference type="PANTHER" id="PTHR22594">
    <property type="entry name" value="ASPARTYL/LYSYL-TRNA SYNTHETASE"/>
    <property type="match status" value="1"/>
</dbReference>
<reference evidence="10 11" key="1">
    <citation type="submission" date="2019-02" db="EMBL/GenBank/DDBJ databases">
        <authorList>
            <person name="Manzano-Marin A."/>
            <person name="Manzano-Marin A."/>
        </authorList>
    </citation>
    <scope>NUCLEOTIDE SEQUENCE [LARGE SCALE GENOMIC DNA]</scope>
    <source>
        <strain evidence="10 11">ErCipiceae</strain>
    </source>
</reference>
<keyword evidence="6 8" id="KW-0648">Protein biosynthesis</keyword>
<feature type="binding site" evidence="8">
    <location>
        <position position="448"/>
    </location>
    <ligand>
        <name>L-aspartate</name>
        <dbReference type="ChEBI" id="CHEBI:29991"/>
    </ligand>
</feature>
<dbReference type="InterPro" id="IPR047090">
    <property type="entry name" value="AspRS_core"/>
</dbReference>
<dbReference type="Pfam" id="PF01336">
    <property type="entry name" value="tRNA_anti-codon"/>
    <property type="match status" value="1"/>
</dbReference>
<dbReference type="RefSeq" id="WP_157991001.1">
    <property type="nucleotide sequence ID" value="NZ_LR217737.1"/>
</dbReference>
<dbReference type="NCBIfam" id="NF001750">
    <property type="entry name" value="PRK00476.1"/>
    <property type="match status" value="1"/>
</dbReference>
<name>A0A803GCR9_9GAMM</name>
<comment type="subcellular location">
    <subcellularLocation>
        <location evidence="8">Cytoplasm</location>
    </subcellularLocation>
</comment>
<dbReference type="InterPro" id="IPR002312">
    <property type="entry name" value="Asp/Asn-tRNA-synth_IIb"/>
</dbReference>
<keyword evidence="7 8" id="KW-0030">Aminoacyl-tRNA synthetase</keyword>
<keyword evidence="3 8" id="KW-0436">Ligase</keyword>
<accession>A0A803GCR9</accession>
<evidence type="ECO:0000256" key="7">
    <source>
        <dbReference type="ARBA" id="ARBA00023146"/>
    </source>
</evidence>
<dbReference type="Proteomes" id="UP000294289">
    <property type="component" value="Chromosome"/>
</dbReference>
<dbReference type="Pfam" id="PF00152">
    <property type="entry name" value="tRNA-synt_2"/>
    <property type="match status" value="1"/>
</dbReference>
<dbReference type="GO" id="GO:0006422">
    <property type="term" value="P:aspartyl-tRNA aminoacylation"/>
    <property type="evidence" value="ECO:0007669"/>
    <property type="project" value="UniProtKB-UniRule"/>
</dbReference>
<protein>
    <recommendedName>
        <fullName evidence="8">Aspartate--tRNA ligase</fullName>
        <ecNumber evidence="8">6.1.1.12</ecNumber>
    </recommendedName>
    <alternativeName>
        <fullName evidence="8">Aspartyl-tRNA synthetase</fullName>
        <shortName evidence="8">AspRS</shortName>
    </alternativeName>
</protein>
<feature type="binding site" evidence="8">
    <location>
        <begin position="217"/>
        <end position="219"/>
    </location>
    <ligand>
        <name>ATP</name>
        <dbReference type="ChEBI" id="CHEBI:30616"/>
    </ligand>
</feature>
<dbReference type="EMBL" id="LR217737">
    <property type="protein sequence ID" value="VFP88090.1"/>
    <property type="molecule type" value="Genomic_DNA"/>
</dbReference>
<dbReference type="SUPFAM" id="SSF55261">
    <property type="entry name" value="GAD domain-like"/>
    <property type="match status" value="1"/>
</dbReference>
<dbReference type="Pfam" id="PF02938">
    <property type="entry name" value="GAD"/>
    <property type="match status" value="1"/>
</dbReference>
<dbReference type="InterPro" id="IPR004115">
    <property type="entry name" value="GAD-like_sf"/>
</dbReference>
<dbReference type="SUPFAM" id="SSF55681">
    <property type="entry name" value="Class II aaRS and biotin synthetases"/>
    <property type="match status" value="1"/>
</dbReference>
<dbReference type="OrthoDB" id="9802326at2"/>
<keyword evidence="2 8" id="KW-0963">Cytoplasm</keyword>
<dbReference type="PRINTS" id="PR01042">
    <property type="entry name" value="TRNASYNTHASP"/>
</dbReference>
<comment type="catalytic activity">
    <reaction evidence="8">
        <text>tRNA(Asp) + L-aspartate + ATP = L-aspartyl-tRNA(Asp) + AMP + diphosphate</text>
        <dbReference type="Rhea" id="RHEA:19649"/>
        <dbReference type="Rhea" id="RHEA-COMP:9660"/>
        <dbReference type="Rhea" id="RHEA-COMP:9678"/>
        <dbReference type="ChEBI" id="CHEBI:29991"/>
        <dbReference type="ChEBI" id="CHEBI:30616"/>
        <dbReference type="ChEBI" id="CHEBI:33019"/>
        <dbReference type="ChEBI" id="CHEBI:78442"/>
        <dbReference type="ChEBI" id="CHEBI:78516"/>
        <dbReference type="ChEBI" id="CHEBI:456215"/>
        <dbReference type="EC" id="6.1.1.12"/>
    </reaction>
</comment>
<evidence type="ECO:0000256" key="3">
    <source>
        <dbReference type="ARBA" id="ARBA00022598"/>
    </source>
</evidence>
<evidence type="ECO:0000256" key="1">
    <source>
        <dbReference type="ARBA" id="ARBA00006303"/>
    </source>
</evidence>
<dbReference type="Gene3D" id="2.40.50.140">
    <property type="entry name" value="Nucleic acid-binding proteins"/>
    <property type="match status" value="1"/>
</dbReference>
<dbReference type="InterPro" id="IPR029351">
    <property type="entry name" value="GAD_dom"/>
</dbReference>
<dbReference type="NCBIfam" id="TIGR00459">
    <property type="entry name" value="aspS_bact"/>
    <property type="match status" value="1"/>
</dbReference>
<comment type="caution">
    <text evidence="8">Lacks conserved residue(s) required for the propagation of feature annotation.</text>
</comment>
<feature type="binding site" evidence="8">
    <location>
        <begin position="534"/>
        <end position="537"/>
    </location>
    <ligand>
        <name>ATP</name>
        <dbReference type="ChEBI" id="CHEBI:30616"/>
    </ligand>
</feature>
<organism evidence="10 11">
    <name type="scientific">Candidatus Erwinia haradaeae</name>
    <dbReference type="NCBI Taxonomy" id="1922217"/>
    <lineage>
        <taxon>Bacteria</taxon>
        <taxon>Pseudomonadati</taxon>
        <taxon>Pseudomonadota</taxon>
        <taxon>Gammaproteobacteria</taxon>
        <taxon>Enterobacterales</taxon>
        <taxon>Erwiniaceae</taxon>
        <taxon>Erwinia</taxon>
    </lineage>
</organism>
<evidence type="ECO:0000256" key="8">
    <source>
        <dbReference type="HAMAP-Rule" id="MF_00044"/>
    </source>
</evidence>
<dbReference type="GO" id="GO:0003676">
    <property type="term" value="F:nucleic acid binding"/>
    <property type="evidence" value="ECO:0007669"/>
    <property type="project" value="InterPro"/>
</dbReference>
<feature type="binding site" evidence="8">
    <location>
        <position position="226"/>
    </location>
    <ligand>
        <name>ATP</name>
        <dbReference type="ChEBI" id="CHEBI:30616"/>
    </ligand>
</feature>
<dbReference type="PROSITE" id="PS50862">
    <property type="entry name" value="AA_TRNA_LIGASE_II"/>
    <property type="match status" value="1"/>
</dbReference>
<evidence type="ECO:0000256" key="2">
    <source>
        <dbReference type="ARBA" id="ARBA00022490"/>
    </source>
</evidence>
<feature type="binding site" evidence="8">
    <location>
        <position position="482"/>
    </location>
    <ligand>
        <name>ATP</name>
        <dbReference type="ChEBI" id="CHEBI:30616"/>
    </ligand>
</feature>
<dbReference type="CDD" id="cd04317">
    <property type="entry name" value="EcAspRS_like_N"/>
    <property type="match status" value="1"/>
</dbReference>
<dbReference type="InterPro" id="IPR045864">
    <property type="entry name" value="aa-tRNA-synth_II/BPL/LPL"/>
</dbReference>
<feature type="binding site" evidence="8">
    <location>
        <position position="217"/>
    </location>
    <ligand>
        <name>L-aspartate</name>
        <dbReference type="ChEBI" id="CHEBI:29991"/>
    </ligand>
</feature>
<keyword evidence="5 8" id="KW-0067">ATP-binding</keyword>
<gene>
    <name evidence="8 10" type="primary">aspS</name>
    <name evidence="10" type="ORF">ERCIPICE3303_336</name>
</gene>
<dbReference type="SUPFAM" id="SSF50249">
    <property type="entry name" value="Nucleic acid-binding proteins"/>
    <property type="match status" value="1"/>
</dbReference>
<dbReference type="EC" id="6.1.1.12" evidence="8"/>
<comment type="function">
    <text evidence="8">Catalyzes the attachment of L-aspartate to tRNA(Asp) in a two-step reaction: L-aspartate is first activated by ATP to form Asp-AMP and then transferred to the acceptor end of tRNA(Asp).</text>
</comment>
<dbReference type="AlphaFoldDB" id="A0A803GCR9"/>
<dbReference type="InterPro" id="IPR006195">
    <property type="entry name" value="aa-tRNA-synth_II"/>
</dbReference>
<evidence type="ECO:0000313" key="11">
    <source>
        <dbReference type="Proteomes" id="UP000294289"/>
    </source>
</evidence>
<evidence type="ECO:0000256" key="6">
    <source>
        <dbReference type="ARBA" id="ARBA00022917"/>
    </source>
</evidence>
<feature type="domain" description="Aminoacyl-transfer RNA synthetases class-II family profile" evidence="9">
    <location>
        <begin position="138"/>
        <end position="555"/>
    </location>
</feature>
<dbReference type="CDD" id="cd00777">
    <property type="entry name" value="AspRS_core"/>
    <property type="match status" value="1"/>
</dbReference>
<dbReference type="Gene3D" id="3.30.930.10">
    <property type="entry name" value="Bira Bifunctional Protein, Domain 2"/>
    <property type="match status" value="1"/>
</dbReference>
<evidence type="ECO:0000256" key="5">
    <source>
        <dbReference type="ARBA" id="ARBA00022840"/>
    </source>
</evidence>
<dbReference type="InterPro" id="IPR012340">
    <property type="entry name" value="NA-bd_OB-fold"/>
</dbReference>
<dbReference type="GO" id="GO:0005524">
    <property type="term" value="F:ATP binding"/>
    <property type="evidence" value="ECO:0007669"/>
    <property type="project" value="UniProtKB-UniRule"/>
</dbReference>
<evidence type="ECO:0000256" key="4">
    <source>
        <dbReference type="ARBA" id="ARBA00022741"/>
    </source>
</evidence>
<keyword evidence="4 8" id="KW-0547">Nucleotide-binding</keyword>
<feature type="binding site" evidence="8">
    <location>
        <position position="489"/>
    </location>
    <ligand>
        <name>L-aspartate</name>
        <dbReference type="ChEBI" id="CHEBI:29991"/>
    </ligand>
</feature>
<dbReference type="GO" id="GO:0004815">
    <property type="term" value="F:aspartate-tRNA ligase activity"/>
    <property type="evidence" value="ECO:0007669"/>
    <property type="project" value="UniProtKB-UniRule"/>
</dbReference>